<dbReference type="AlphaFoldDB" id="A0A0H3BHP2"/>
<dbReference type="Proteomes" id="UP000001202">
    <property type="component" value="Chromosome"/>
</dbReference>
<feature type="transmembrane region" description="Helical" evidence="1">
    <location>
        <begin position="164"/>
        <end position="182"/>
    </location>
</feature>
<proteinExistence type="predicted"/>
<evidence type="ECO:0000313" key="2">
    <source>
        <dbReference type="EMBL" id="ACD70575.1"/>
    </source>
</evidence>
<evidence type="ECO:0000313" key="3">
    <source>
        <dbReference type="Proteomes" id="UP000001202"/>
    </source>
</evidence>
<dbReference type="KEGG" id="tpp:TPASS_0149"/>
<evidence type="ECO:0000256" key="1">
    <source>
        <dbReference type="SAM" id="Phobius"/>
    </source>
</evidence>
<dbReference type="EMBL" id="CP000805">
    <property type="protein sequence ID" value="ACD70575.1"/>
    <property type="molecule type" value="Genomic_DNA"/>
</dbReference>
<gene>
    <name evidence="2" type="ordered locus">TPASS_0149</name>
</gene>
<accession>A0A0H3BHP2</accession>
<name>A0A0H3BHP2_TREPS</name>
<protein>
    <submittedName>
        <fullName evidence="2">Uncharacterized protein</fullName>
    </submittedName>
</protein>
<keyword evidence="1" id="KW-0472">Membrane</keyword>
<organism evidence="2 3">
    <name type="scientific">Treponema pallidum subsp. pallidum (strain SS14)</name>
    <dbReference type="NCBI Taxonomy" id="455434"/>
    <lineage>
        <taxon>Bacteria</taxon>
        <taxon>Pseudomonadati</taxon>
        <taxon>Spirochaetota</taxon>
        <taxon>Spirochaetia</taxon>
        <taxon>Spirochaetales</taxon>
        <taxon>Treponemataceae</taxon>
        <taxon>Treponema</taxon>
    </lineage>
</organism>
<reference evidence="2 3" key="1">
    <citation type="journal article" date="2008" name="BMC Microbiol.">
        <title>Complete genome sequence of Treponema pallidum ssp. pallidum strain SS14 determined with oligonucleotide arrays.</title>
        <authorList>
            <person name="Matejkova P."/>
            <person name="Strouhal M."/>
            <person name="Smajs D."/>
            <person name="Norris S.J."/>
            <person name="Palzkill T."/>
            <person name="Petrosino J.F."/>
            <person name="Sodergren E."/>
            <person name="Norton J.E."/>
            <person name="Singh J."/>
            <person name="Richmond T.A."/>
            <person name="Molla M.N."/>
            <person name="Albert T.J."/>
            <person name="Weinstock G.M."/>
        </authorList>
    </citation>
    <scope>NUCLEOTIDE SEQUENCE [LARGE SCALE GENOMIC DNA]</scope>
    <source>
        <strain evidence="2 3">SS14</strain>
    </source>
</reference>
<dbReference type="GeneID" id="93875942"/>
<keyword evidence="1" id="KW-0812">Transmembrane</keyword>
<dbReference type="PROSITE" id="PS51257">
    <property type="entry name" value="PROKAR_LIPOPROTEIN"/>
    <property type="match status" value="1"/>
</dbReference>
<dbReference type="SMR" id="A0A0H3BHP2"/>
<dbReference type="RefSeq" id="WP_010881596.1">
    <property type="nucleotide sequence ID" value="NC_010741.1"/>
</dbReference>
<sequence length="197" mass="21542">MSKYTVKRASVLCIFGIGLFVPATGTFACGLLLVLGFWVLFFSSLLARFLSQFFMRTRSAPLFEVCLTLSATIMYDNLIQGFFPLVRMMLCPYLFITALSRTLDLCLTAYDADAESLECVGVFGIMIAGISLVRELVAFGCVSLPAPSGFLRIISFPPSNVIRFAATGAGTLISCGIVLWIFRSAGNDHTPSLRSEW</sequence>
<keyword evidence="1" id="KW-1133">Transmembrane helix</keyword>
<dbReference type="PATRIC" id="fig|455434.6.peg.157"/>
<feature type="transmembrane region" description="Helical" evidence="1">
    <location>
        <begin position="12"/>
        <end position="40"/>
    </location>
</feature>
<feature type="transmembrane region" description="Helical" evidence="1">
    <location>
        <begin position="122"/>
        <end position="144"/>
    </location>
</feature>